<gene>
    <name evidence="3" type="ORF">Bcep22_gp16</name>
</gene>
<dbReference type="KEGG" id="vg:5696443"/>
<proteinExistence type="predicted"/>
<sequence>MVCTGRLATASPQRVWPRYTSRRAGAKPALCGTILHGMVPIPHHWCDLRPDRFSICAAGLTYLKEPYGLQKQSISCAVCNGAFMRFPWHIKKVVQKSGVWRCRSCANTVMNKARAKPEGAIRVVKASGYVEEKFGGKWVRQHRLVVERQLGRPLRDDEDVHHKNHTKGDNDPRNLELMDHGEHTIEHHTGAKRSALTAKKIAERARSRSSLLASDVAEIKQKVAAGQTQRAVARSYGVSPMTINRIINEATWRE</sequence>
<evidence type="ECO:0000259" key="2">
    <source>
        <dbReference type="Pfam" id="PF13392"/>
    </source>
</evidence>
<dbReference type="SUPFAM" id="SSF54060">
    <property type="entry name" value="His-Me finger endonucleases"/>
    <property type="match status" value="1"/>
</dbReference>
<accession>Q6V7S8</accession>
<keyword evidence="4" id="KW-1185">Reference proteome</keyword>
<dbReference type="GeneID" id="5696443"/>
<dbReference type="Pfam" id="PF13392">
    <property type="entry name" value="HNH_3"/>
    <property type="match status" value="1"/>
</dbReference>
<dbReference type="GO" id="GO:0004519">
    <property type="term" value="F:endonuclease activity"/>
    <property type="evidence" value="ECO:0007669"/>
    <property type="project" value="UniProtKB-KW"/>
</dbReference>
<dbReference type="RefSeq" id="NP_944244.2">
    <property type="nucleotide sequence ID" value="NC_005262.3"/>
</dbReference>
<reference evidence="3 4" key="1">
    <citation type="journal article" date="2011" name="J. Bacteriol.">
        <title>Genomes and Characterization of Phages Bcep22 and BcepIL02, Founders of a Novel Phage Type in Burkholderia cenocepacia.</title>
        <authorList>
            <person name="Gill J.J."/>
            <person name="Summer E.J."/>
            <person name="Russell W.K."/>
            <person name="Cologna S.M."/>
            <person name="Carlile T.M."/>
            <person name="Fuller A.C."/>
            <person name="Kitsopoulos K."/>
            <person name="Mebane L.M."/>
            <person name="Parkinson B.N."/>
            <person name="Sullivan D."/>
            <person name="Carmody L.A."/>
            <person name="Gonzalez C.F."/>
            <person name="Lipuma J.J."/>
            <person name="Young R."/>
        </authorList>
    </citation>
    <scope>NUCLEOTIDE SEQUENCE [LARGE SCALE GENOMIC DNA]</scope>
</reference>
<feature type="region of interest" description="Disordered" evidence="1">
    <location>
        <begin position="155"/>
        <end position="175"/>
    </location>
</feature>
<feature type="domain" description="HNH nuclease" evidence="2">
    <location>
        <begin position="142"/>
        <end position="183"/>
    </location>
</feature>
<evidence type="ECO:0000313" key="4">
    <source>
        <dbReference type="Proteomes" id="UP000001160"/>
    </source>
</evidence>
<keyword evidence="3" id="KW-0540">Nuclease</keyword>
<evidence type="ECO:0000313" key="3">
    <source>
        <dbReference type="EMBL" id="AAQ54950.2"/>
    </source>
</evidence>
<dbReference type="Gene3D" id="1.10.10.60">
    <property type="entry name" value="Homeodomain-like"/>
    <property type="match status" value="1"/>
</dbReference>
<dbReference type="InterPro" id="IPR044925">
    <property type="entry name" value="His-Me_finger_sf"/>
</dbReference>
<protein>
    <submittedName>
        <fullName evidence="3">HNH endonuclease</fullName>
    </submittedName>
</protein>
<evidence type="ECO:0000256" key="1">
    <source>
        <dbReference type="SAM" id="MobiDB-lite"/>
    </source>
</evidence>
<name>Q6V7S8_9CAUD</name>
<dbReference type="EMBL" id="AY349011">
    <property type="protein sequence ID" value="AAQ54950.2"/>
    <property type="molecule type" value="Genomic_DNA"/>
</dbReference>
<dbReference type="Proteomes" id="UP000001160">
    <property type="component" value="Segment"/>
</dbReference>
<keyword evidence="3" id="KW-0378">Hydrolase</keyword>
<organism evidence="3 4">
    <name type="scientific">Burkholderia phage Bcep22</name>
    <dbReference type="NCBI Taxonomy" id="2883944"/>
    <lineage>
        <taxon>Viruses</taxon>
        <taxon>Duplodnaviria</taxon>
        <taxon>Heunggongvirae</taxon>
        <taxon>Uroviricota</taxon>
        <taxon>Caudoviricetes</taxon>
        <taxon>Lessievirus</taxon>
        <taxon>Lessievirus bcep22</taxon>
    </lineage>
</organism>
<dbReference type="InterPro" id="IPR003615">
    <property type="entry name" value="HNH_nuc"/>
</dbReference>
<dbReference type="Gene3D" id="3.90.75.20">
    <property type="match status" value="1"/>
</dbReference>
<keyword evidence="3" id="KW-0255">Endonuclease</keyword>